<dbReference type="InterPro" id="IPR038109">
    <property type="entry name" value="DNA_bind_recomb_sf"/>
</dbReference>
<dbReference type="Gene3D" id="3.40.50.1390">
    <property type="entry name" value="Resolvase, N-terminal catalytic domain"/>
    <property type="match status" value="1"/>
</dbReference>
<reference evidence="4 5" key="1">
    <citation type="submission" date="2020-08" db="EMBL/GenBank/DDBJ databases">
        <title>Genome public.</title>
        <authorList>
            <person name="Liu C."/>
            <person name="Sun Q."/>
        </authorList>
    </citation>
    <scope>NUCLEOTIDE SEQUENCE [LARGE SCALE GENOMIC DNA]</scope>
    <source>
        <strain evidence="4 5">BX17</strain>
    </source>
</reference>
<dbReference type="Pfam" id="PF07508">
    <property type="entry name" value="Recombinase"/>
    <property type="match status" value="1"/>
</dbReference>
<evidence type="ECO:0000259" key="2">
    <source>
        <dbReference type="PROSITE" id="PS51736"/>
    </source>
</evidence>
<evidence type="ECO:0000259" key="3">
    <source>
        <dbReference type="PROSITE" id="PS51737"/>
    </source>
</evidence>
<dbReference type="GO" id="GO:0003677">
    <property type="term" value="F:DNA binding"/>
    <property type="evidence" value="ECO:0007669"/>
    <property type="project" value="InterPro"/>
</dbReference>
<dbReference type="InterPro" id="IPR050639">
    <property type="entry name" value="SSR_resolvase"/>
</dbReference>
<dbReference type="EMBL" id="JACOOT010000039">
    <property type="protein sequence ID" value="MBC5652659.1"/>
    <property type="molecule type" value="Genomic_DNA"/>
</dbReference>
<organism evidence="4 5">
    <name type="scientific">Blautia segnis</name>
    <dbReference type="NCBI Taxonomy" id="2763030"/>
    <lineage>
        <taxon>Bacteria</taxon>
        <taxon>Bacillati</taxon>
        <taxon>Bacillota</taxon>
        <taxon>Clostridia</taxon>
        <taxon>Lachnospirales</taxon>
        <taxon>Lachnospiraceae</taxon>
        <taxon>Blautia</taxon>
    </lineage>
</organism>
<dbReference type="PROSITE" id="PS51737">
    <property type="entry name" value="RECOMBINASE_DNA_BIND"/>
    <property type="match status" value="1"/>
</dbReference>
<dbReference type="InterPro" id="IPR006119">
    <property type="entry name" value="Resolv_N"/>
</dbReference>
<dbReference type="PROSITE" id="PS51736">
    <property type="entry name" value="RECOMBINASES_3"/>
    <property type="match status" value="1"/>
</dbReference>
<dbReference type="Proteomes" id="UP000652847">
    <property type="component" value="Unassembled WGS sequence"/>
</dbReference>
<evidence type="ECO:0000256" key="1">
    <source>
        <dbReference type="SAM" id="MobiDB-lite"/>
    </source>
</evidence>
<dbReference type="AlphaFoldDB" id="A0A8I0AC88"/>
<comment type="caution">
    <text evidence="4">The sequence shown here is derived from an EMBL/GenBank/DDBJ whole genome shotgun (WGS) entry which is preliminary data.</text>
</comment>
<dbReference type="PANTHER" id="PTHR30461:SF23">
    <property type="entry name" value="DNA RECOMBINASE-RELATED"/>
    <property type="match status" value="1"/>
</dbReference>
<accession>A0A8I0AC88</accession>
<dbReference type="InterPro" id="IPR036162">
    <property type="entry name" value="Resolvase-like_N_sf"/>
</dbReference>
<dbReference type="GO" id="GO:0000150">
    <property type="term" value="F:DNA strand exchange activity"/>
    <property type="evidence" value="ECO:0007669"/>
    <property type="project" value="InterPro"/>
</dbReference>
<sequence>MTEKTKKEKKVIVIPAREDRNSENGQEKNKRRVAAYARVSTNKESQQTSYEAQVQYYTDYIKKQADWSFAGMYAEEGVTGTSTRKRVEFQRMIDDAVAGNIDLIITKSVSRFARNTVDSLTAIRQLKEHGVECYFEKENIWTFDTKGELLITIMSSLAQEESRSISENTRWGMRKAFQNGKVFVPFRHFLGYDRGANGELQVNLEQAETVQMIYRMFLDGYSFYRIAAELTKRGISTPYGLQIWNGRTVKNILQNEKYRGDALLQKRYSRDFLDREMRKNEGAVPQYYIVGNHEAIIDTEMFQRVQEELKRRESRHGK</sequence>
<feature type="domain" description="Resolvase/invertase-type recombinase catalytic" evidence="2">
    <location>
        <begin position="32"/>
        <end position="180"/>
    </location>
</feature>
<gene>
    <name evidence="4" type="ORF">H8S54_16505</name>
</gene>
<dbReference type="SMART" id="SM00857">
    <property type="entry name" value="Resolvase"/>
    <property type="match status" value="1"/>
</dbReference>
<name>A0A8I0AC88_9FIRM</name>
<dbReference type="CDD" id="cd00338">
    <property type="entry name" value="Ser_Recombinase"/>
    <property type="match status" value="1"/>
</dbReference>
<dbReference type="Pfam" id="PF00239">
    <property type="entry name" value="Resolvase"/>
    <property type="match status" value="1"/>
</dbReference>
<dbReference type="SUPFAM" id="SSF53041">
    <property type="entry name" value="Resolvase-like"/>
    <property type="match status" value="1"/>
</dbReference>
<dbReference type="InterPro" id="IPR011109">
    <property type="entry name" value="DNA_bind_recombinase_dom"/>
</dbReference>
<dbReference type="Gene3D" id="3.90.1750.20">
    <property type="entry name" value="Putative Large Serine Recombinase, Chain B, Domain 2"/>
    <property type="match status" value="1"/>
</dbReference>
<protein>
    <submittedName>
        <fullName evidence="4">Recombinase family protein</fullName>
    </submittedName>
</protein>
<keyword evidence="5" id="KW-1185">Reference proteome</keyword>
<proteinExistence type="predicted"/>
<dbReference type="PANTHER" id="PTHR30461">
    <property type="entry name" value="DNA-INVERTASE FROM LAMBDOID PROPHAGE"/>
    <property type="match status" value="1"/>
</dbReference>
<feature type="region of interest" description="Disordered" evidence="1">
    <location>
        <begin position="1"/>
        <end position="32"/>
    </location>
</feature>
<evidence type="ECO:0000313" key="5">
    <source>
        <dbReference type="Proteomes" id="UP000652847"/>
    </source>
</evidence>
<feature type="domain" description="Recombinase" evidence="3">
    <location>
        <begin position="189"/>
        <end position="315"/>
    </location>
</feature>
<evidence type="ECO:0000313" key="4">
    <source>
        <dbReference type="EMBL" id="MBC5652659.1"/>
    </source>
</evidence>
<feature type="compositionally biased region" description="Basic and acidic residues" evidence="1">
    <location>
        <begin position="16"/>
        <end position="28"/>
    </location>
</feature>